<evidence type="ECO:0000313" key="4">
    <source>
        <dbReference type="EMBL" id="RZC32085.1"/>
    </source>
</evidence>
<dbReference type="Gene3D" id="3.40.50.2000">
    <property type="entry name" value="Glycogen Phosphorylase B"/>
    <property type="match status" value="1"/>
</dbReference>
<accession>A0A482VGX1</accession>
<keyword evidence="5" id="KW-1185">Reference proteome</keyword>
<protein>
    <submittedName>
        <fullName evidence="4">UDPGT domain containing protein</fullName>
    </submittedName>
</protein>
<dbReference type="PANTHER" id="PTHR48043">
    <property type="entry name" value="EG:EG0003.4 PROTEIN-RELATED"/>
    <property type="match status" value="1"/>
</dbReference>
<keyword evidence="3" id="KW-0808">Transferase</keyword>
<keyword evidence="2" id="KW-0328">Glycosyltransferase</keyword>
<dbReference type="GO" id="GO:0008194">
    <property type="term" value="F:UDP-glycosyltransferase activity"/>
    <property type="evidence" value="ECO:0007669"/>
    <property type="project" value="InterPro"/>
</dbReference>
<evidence type="ECO:0000256" key="3">
    <source>
        <dbReference type="ARBA" id="ARBA00022679"/>
    </source>
</evidence>
<proteinExistence type="inferred from homology"/>
<evidence type="ECO:0000313" key="5">
    <source>
        <dbReference type="Proteomes" id="UP000292052"/>
    </source>
</evidence>
<reference evidence="4 5" key="1">
    <citation type="submission" date="2017-03" db="EMBL/GenBank/DDBJ databases">
        <title>Genome of the blue death feigning beetle - Asbolus verrucosus.</title>
        <authorList>
            <person name="Rider S.D."/>
        </authorList>
    </citation>
    <scope>NUCLEOTIDE SEQUENCE [LARGE SCALE GENOMIC DNA]</scope>
    <source>
        <strain evidence="4">Butters</strain>
        <tissue evidence="4">Head and leg muscle</tissue>
    </source>
</reference>
<organism evidence="4 5">
    <name type="scientific">Asbolus verrucosus</name>
    <name type="common">Desert ironclad beetle</name>
    <dbReference type="NCBI Taxonomy" id="1661398"/>
    <lineage>
        <taxon>Eukaryota</taxon>
        <taxon>Metazoa</taxon>
        <taxon>Ecdysozoa</taxon>
        <taxon>Arthropoda</taxon>
        <taxon>Hexapoda</taxon>
        <taxon>Insecta</taxon>
        <taxon>Pterygota</taxon>
        <taxon>Neoptera</taxon>
        <taxon>Endopterygota</taxon>
        <taxon>Coleoptera</taxon>
        <taxon>Polyphaga</taxon>
        <taxon>Cucujiformia</taxon>
        <taxon>Tenebrionidae</taxon>
        <taxon>Pimeliinae</taxon>
        <taxon>Asbolus</taxon>
    </lineage>
</organism>
<dbReference type="Pfam" id="PF00201">
    <property type="entry name" value="UDPGT"/>
    <property type="match status" value="2"/>
</dbReference>
<dbReference type="InterPro" id="IPR002213">
    <property type="entry name" value="UDP_glucos_trans"/>
</dbReference>
<gene>
    <name evidence="4" type="ORF">BDFB_012766</name>
</gene>
<dbReference type="EMBL" id="QDEB01100302">
    <property type="protein sequence ID" value="RZC32085.1"/>
    <property type="molecule type" value="Genomic_DNA"/>
</dbReference>
<dbReference type="Proteomes" id="UP000292052">
    <property type="component" value="Unassembled WGS sequence"/>
</dbReference>
<dbReference type="OrthoDB" id="5835829at2759"/>
<name>A0A482VGX1_ASBVE</name>
<evidence type="ECO:0000256" key="2">
    <source>
        <dbReference type="ARBA" id="ARBA00022676"/>
    </source>
</evidence>
<evidence type="ECO:0000256" key="1">
    <source>
        <dbReference type="ARBA" id="ARBA00009995"/>
    </source>
</evidence>
<dbReference type="SUPFAM" id="SSF53756">
    <property type="entry name" value="UDP-Glycosyltransferase/glycogen phosphorylase"/>
    <property type="match status" value="1"/>
</dbReference>
<comment type="caution">
    <text evidence="4">The sequence shown here is derived from an EMBL/GenBank/DDBJ whole genome shotgun (WGS) entry which is preliminary data.</text>
</comment>
<dbReference type="InterPro" id="IPR050271">
    <property type="entry name" value="UDP-glycosyltransferase"/>
</dbReference>
<comment type="similarity">
    <text evidence="1">Belongs to the UDP-glycosyltransferase family.</text>
</comment>
<dbReference type="AlphaFoldDB" id="A0A482VGX1"/>
<dbReference type="PANTHER" id="PTHR48043:SF159">
    <property type="entry name" value="EG:EG0003.4 PROTEIN-RELATED"/>
    <property type="match status" value="1"/>
</dbReference>
<sequence>MDLIAESELNSTQFKKLIADQSKEFDLILIECFHPVMYALAGRFKAPVIGVSSLGVLTAGYDVIGNPVHPVLFPDVILGMNTGQLTIWQKIKSVLFNIWSRYYHHNVLVPRSDKLARKYFGNDIPYVGDLERNMSMLFLNVNPLIYPPRANVPMIVEMGQMHIKPVKPLPIVAHPNIKAFVTQGGLQSTEEAISRGVPLVGMPFMGDQPMNVQKLVEIGIAVGVDPVSVTKDELKKAIIEVAENCK</sequence>